<dbReference type="InterPro" id="IPR003593">
    <property type="entry name" value="AAA+_ATPase"/>
</dbReference>
<dbReference type="SMART" id="SM00382">
    <property type="entry name" value="AAA"/>
    <property type="match status" value="1"/>
</dbReference>
<organism evidence="6 7">
    <name type="scientific">Algoriphagus confluentis</name>
    <dbReference type="NCBI Taxonomy" id="1697556"/>
    <lineage>
        <taxon>Bacteria</taxon>
        <taxon>Pseudomonadati</taxon>
        <taxon>Bacteroidota</taxon>
        <taxon>Cytophagia</taxon>
        <taxon>Cytophagales</taxon>
        <taxon>Cyclobacteriaceae</taxon>
        <taxon>Algoriphagus</taxon>
    </lineage>
</organism>
<protein>
    <submittedName>
        <fullName evidence="6">ABC transporter ATP-binding protein</fullName>
    </submittedName>
</protein>
<evidence type="ECO:0000256" key="3">
    <source>
        <dbReference type="ARBA" id="ARBA00022741"/>
    </source>
</evidence>
<proteinExistence type="inferred from homology"/>
<dbReference type="InterPro" id="IPR003439">
    <property type="entry name" value="ABC_transporter-like_ATP-bd"/>
</dbReference>
<reference evidence="6 7" key="1">
    <citation type="submission" date="2023-08" db="EMBL/GenBank/DDBJ databases">
        <title>Draft genome sequence of Algoriphagus confluentis.</title>
        <authorList>
            <person name="Takatani N."/>
            <person name="Hosokawa M."/>
            <person name="Sawabe T."/>
        </authorList>
    </citation>
    <scope>NUCLEOTIDE SEQUENCE [LARGE SCALE GENOMIC DNA]</scope>
    <source>
        <strain evidence="6 7">NBRC 111222</strain>
    </source>
</reference>
<evidence type="ECO:0000256" key="4">
    <source>
        <dbReference type="ARBA" id="ARBA00022840"/>
    </source>
</evidence>
<keyword evidence="7" id="KW-1185">Reference proteome</keyword>
<dbReference type="PROSITE" id="PS50893">
    <property type="entry name" value="ABC_TRANSPORTER_2"/>
    <property type="match status" value="1"/>
</dbReference>
<dbReference type="PANTHER" id="PTHR43335">
    <property type="entry name" value="ABC TRANSPORTER, ATP-BINDING PROTEIN"/>
    <property type="match status" value="1"/>
</dbReference>
<dbReference type="InterPro" id="IPR017871">
    <property type="entry name" value="ABC_transporter-like_CS"/>
</dbReference>
<gene>
    <name evidence="6" type="ORF">Aconfl_43490</name>
</gene>
<name>A0ABQ6PUS0_9BACT</name>
<evidence type="ECO:0000259" key="5">
    <source>
        <dbReference type="PROSITE" id="PS50893"/>
    </source>
</evidence>
<evidence type="ECO:0000256" key="1">
    <source>
        <dbReference type="ARBA" id="ARBA00005417"/>
    </source>
</evidence>
<accession>A0ABQ6PUS0</accession>
<comment type="caution">
    <text evidence="6">The sequence shown here is derived from an EMBL/GenBank/DDBJ whole genome shotgun (WGS) entry which is preliminary data.</text>
</comment>
<keyword evidence="3" id="KW-0547">Nucleotide-binding</keyword>
<dbReference type="EMBL" id="BTPD01000026">
    <property type="protein sequence ID" value="GMQ31704.1"/>
    <property type="molecule type" value="Genomic_DNA"/>
</dbReference>
<dbReference type="RefSeq" id="WP_338226499.1">
    <property type="nucleotide sequence ID" value="NZ_BTPD01000026.1"/>
</dbReference>
<evidence type="ECO:0000313" key="6">
    <source>
        <dbReference type="EMBL" id="GMQ31704.1"/>
    </source>
</evidence>
<dbReference type="Gene3D" id="3.40.50.300">
    <property type="entry name" value="P-loop containing nucleotide triphosphate hydrolases"/>
    <property type="match status" value="1"/>
</dbReference>
<dbReference type="PROSITE" id="PS00211">
    <property type="entry name" value="ABC_TRANSPORTER_1"/>
    <property type="match status" value="1"/>
</dbReference>
<dbReference type="PANTHER" id="PTHR43335:SF2">
    <property type="entry name" value="ABC TRANSPORTER, ATP-BINDING PROTEIN"/>
    <property type="match status" value="1"/>
</dbReference>
<dbReference type="Proteomes" id="UP001338309">
    <property type="component" value="Unassembled WGS sequence"/>
</dbReference>
<keyword evidence="4 6" id="KW-0067">ATP-binding</keyword>
<comment type="similarity">
    <text evidence="1">Belongs to the ABC transporter superfamily.</text>
</comment>
<keyword evidence="2" id="KW-0813">Transport</keyword>
<sequence length="295" mass="32517">MKLVIKNLSKTYANGVSALQNISLTIPQGMFGLLGPNGAGKSTLMRTIATLQEADSGSVFLDEIDVLNDKQAIRERLGYLPQDFGLYPRISTETLLDHIAQMKGIGNKGERKELVASTLNKVNLYKERKKSLGTFSGGMRQRFGIAQAMIGNPSLIIVDEPTAGLDPAERNRFYNLLSELGENTIVILSTHIVEDVNTLCSSMAVICKGSVLMQGKPKEALDKVEGKIFQKAIQKSQLHEYREKYQVISTKLHEGKLSLRIESDGNPGNGFEQVQPDLEDVYFSLISTKVDLITI</sequence>
<dbReference type="InterPro" id="IPR027417">
    <property type="entry name" value="P-loop_NTPase"/>
</dbReference>
<dbReference type="SUPFAM" id="SSF52540">
    <property type="entry name" value="P-loop containing nucleoside triphosphate hydrolases"/>
    <property type="match status" value="1"/>
</dbReference>
<dbReference type="Pfam" id="PF00005">
    <property type="entry name" value="ABC_tran"/>
    <property type="match status" value="1"/>
</dbReference>
<feature type="domain" description="ABC transporter" evidence="5">
    <location>
        <begin position="3"/>
        <end position="233"/>
    </location>
</feature>
<dbReference type="GO" id="GO:0005524">
    <property type="term" value="F:ATP binding"/>
    <property type="evidence" value="ECO:0007669"/>
    <property type="project" value="UniProtKB-KW"/>
</dbReference>
<evidence type="ECO:0000256" key="2">
    <source>
        <dbReference type="ARBA" id="ARBA00022448"/>
    </source>
</evidence>
<dbReference type="CDD" id="cd03264">
    <property type="entry name" value="ABC_drug_resistance_like"/>
    <property type="match status" value="1"/>
</dbReference>
<evidence type="ECO:0000313" key="7">
    <source>
        <dbReference type="Proteomes" id="UP001338309"/>
    </source>
</evidence>